<keyword evidence="1" id="KW-0472">Membrane</keyword>
<dbReference type="EMBL" id="BTSY01000001">
    <property type="protein sequence ID" value="GMT12591.1"/>
    <property type="molecule type" value="Genomic_DNA"/>
</dbReference>
<organism evidence="3 4">
    <name type="scientific">Pristionchus fissidentatus</name>
    <dbReference type="NCBI Taxonomy" id="1538716"/>
    <lineage>
        <taxon>Eukaryota</taxon>
        <taxon>Metazoa</taxon>
        <taxon>Ecdysozoa</taxon>
        <taxon>Nematoda</taxon>
        <taxon>Chromadorea</taxon>
        <taxon>Rhabditida</taxon>
        <taxon>Rhabditina</taxon>
        <taxon>Diplogasteromorpha</taxon>
        <taxon>Diplogasteroidea</taxon>
        <taxon>Neodiplogasteridae</taxon>
        <taxon>Pristionchus</taxon>
    </lineage>
</organism>
<keyword evidence="4" id="KW-1185">Reference proteome</keyword>
<dbReference type="AlphaFoldDB" id="A0AAV5V1F6"/>
<evidence type="ECO:0000313" key="4">
    <source>
        <dbReference type="Proteomes" id="UP001432322"/>
    </source>
</evidence>
<feature type="signal peptide" evidence="2">
    <location>
        <begin position="1"/>
        <end position="16"/>
    </location>
</feature>
<protein>
    <recommendedName>
        <fullName evidence="5">Secreted protein</fullName>
    </recommendedName>
</protein>
<evidence type="ECO:0000256" key="2">
    <source>
        <dbReference type="SAM" id="SignalP"/>
    </source>
</evidence>
<keyword evidence="1" id="KW-1133">Transmembrane helix</keyword>
<comment type="caution">
    <text evidence="3">The sequence shown here is derived from an EMBL/GenBank/DDBJ whole genome shotgun (WGS) entry which is preliminary data.</text>
</comment>
<keyword evidence="1" id="KW-0812">Transmembrane</keyword>
<evidence type="ECO:0000256" key="1">
    <source>
        <dbReference type="SAM" id="Phobius"/>
    </source>
</evidence>
<name>A0AAV5V1F6_9BILA</name>
<feature type="chain" id="PRO_5043641319" description="Secreted protein" evidence="2">
    <location>
        <begin position="17"/>
        <end position="73"/>
    </location>
</feature>
<dbReference type="Proteomes" id="UP001432322">
    <property type="component" value="Unassembled WGS sequence"/>
</dbReference>
<feature type="non-terminal residue" evidence="3">
    <location>
        <position position="73"/>
    </location>
</feature>
<reference evidence="3" key="1">
    <citation type="submission" date="2023-10" db="EMBL/GenBank/DDBJ databases">
        <title>Genome assembly of Pristionchus species.</title>
        <authorList>
            <person name="Yoshida K."/>
            <person name="Sommer R.J."/>
        </authorList>
    </citation>
    <scope>NUCLEOTIDE SEQUENCE</scope>
    <source>
        <strain evidence="3">RS5133</strain>
    </source>
</reference>
<sequence length="73" mass="7994">MAAYLLVNWAAMLVSSSQTICDISSCSISFITSSKRFWSASGRWRAARANRRVRSATACIGLLGCLLSFVFLL</sequence>
<accession>A0AAV5V1F6</accession>
<feature type="transmembrane region" description="Helical" evidence="1">
    <location>
        <begin position="53"/>
        <end position="72"/>
    </location>
</feature>
<evidence type="ECO:0000313" key="3">
    <source>
        <dbReference type="EMBL" id="GMT12591.1"/>
    </source>
</evidence>
<keyword evidence="2" id="KW-0732">Signal</keyword>
<evidence type="ECO:0008006" key="5">
    <source>
        <dbReference type="Google" id="ProtNLM"/>
    </source>
</evidence>
<gene>
    <name evidence="3" type="ORF">PFISCL1PPCAC_3888</name>
</gene>
<proteinExistence type="predicted"/>